<sequence>MEDTLCDGSDQGVVPPTPPSSGSTKLSHEIVTNHLGVTKSRVSYHTNRDYRSSDFWSNRERQSTDSSSIYRSNSFIKSKRFLFGACYHRFLNATGQLPPIFFRLIG</sequence>
<reference evidence="2" key="1">
    <citation type="journal article" date="2022" name="Mol. Ecol. Resour.">
        <title>The genomes of chicory, endive, great burdock and yacon provide insights into Asteraceae palaeo-polyploidization history and plant inulin production.</title>
        <authorList>
            <person name="Fan W."/>
            <person name="Wang S."/>
            <person name="Wang H."/>
            <person name="Wang A."/>
            <person name="Jiang F."/>
            <person name="Liu H."/>
            <person name="Zhao H."/>
            <person name="Xu D."/>
            <person name="Zhang Y."/>
        </authorList>
    </citation>
    <scope>NUCLEOTIDE SEQUENCE [LARGE SCALE GENOMIC DNA]</scope>
    <source>
        <strain evidence="2">cv. Yunnan</strain>
    </source>
</reference>
<keyword evidence="2" id="KW-1185">Reference proteome</keyword>
<protein>
    <submittedName>
        <fullName evidence="1">Uncharacterized protein</fullName>
    </submittedName>
</protein>
<evidence type="ECO:0000313" key="2">
    <source>
        <dbReference type="Proteomes" id="UP001056120"/>
    </source>
</evidence>
<dbReference type="Proteomes" id="UP001056120">
    <property type="component" value="Linkage Group LG08"/>
</dbReference>
<evidence type="ECO:0000313" key="1">
    <source>
        <dbReference type="EMBL" id="KAI3807237.1"/>
    </source>
</evidence>
<dbReference type="EMBL" id="CM042025">
    <property type="protein sequence ID" value="KAI3807237.1"/>
    <property type="molecule type" value="Genomic_DNA"/>
</dbReference>
<proteinExistence type="predicted"/>
<comment type="caution">
    <text evidence="1">The sequence shown here is derived from an EMBL/GenBank/DDBJ whole genome shotgun (WGS) entry which is preliminary data.</text>
</comment>
<organism evidence="1 2">
    <name type="scientific">Smallanthus sonchifolius</name>
    <dbReference type="NCBI Taxonomy" id="185202"/>
    <lineage>
        <taxon>Eukaryota</taxon>
        <taxon>Viridiplantae</taxon>
        <taxon>Streptophyta</taxon>
        <taxon>Embryophyta</taxon>
        <taxon>Tracheophyta</taxon>
        <taxon>Spermatophyta</taxon>
        <taxon>Magnoliopsida</taxon>
        <taxon>eudicotyledons</taxon>
        <taxon>Gunneridae</taxon>
        <taxon>Pentapetalae</taxon>
        <taxon>asterids</taxon>
        <taxon>campanulids</taxon>
        <taxon>Asterales</taxon>
        <taxon>Asteraceae</taxon>
        <taxon>Asteroideae</taxon>
        <taxon>Heliantheae alliance</taxon>
        <taxon>Millerieae</taxon>
        <taxon>Smallanthus</taxon>
    </lineage>
</organism>
<reference evidence="1 2" key="2">
    <citation type="journal article" date="2022" name="Mol. Ecol. Resour.">
        <title>The genomes of chicory, endive, great burdock and yacon provide insights into Asteraceae paleo-polyploidization history and plant inulin production.</title>
        <authorList>
            <person name="Fan W."/>
            <person name="Wang S."/>
            <person name="Wang H."/>
            <person name="Wang A."/>
            <person name="Jiang F."/>
            <person name="Liu H."/>
            <person name="Zhao H."/>
            <person name="Xu D."/>
            <person name="Zhang Y."/>
        </authorList>
    </citation>
    <scope>NUCLEOTIDE SEQUENCE [LARGE SCALE GENOMIC DNA]</scope>
    <source>
        <strain evidence="2">cv. Yunnan</strain>
        <tissue evidence="1">Leaves</tissue>
    </source>
</reference>
<accession>A0ACB9IJI3</accession>
<name>A0ACB9IJI3_9ASTR</name>
<gene>
    <name evidence="1" type="ORF">L1987_23162</name>
</gene>